<keyword evidence="3" id="KW-1185">Reference proteome</keyword>
<protein>
    <submittedName>
        <fullName evidence="2">Uncharacterized protein</fullName>
    </submittedName>
</protein>
<name>A0A9P6G5N8_9PLEO</name>
<accession>A0A9P6G5N8</accession>
<comment type="caution">
    <text evidence="2">The sequence shown here is derived from an EMBL/GenBank/DDBJ whole genome shotgun (WGS) entry which is preliminary data.</text>
</comment>
<reference evidence="2" key="1">
    <citation type="journal article" date="2020" name="Mol. Plant Microbe Interact.">
        <title>Genome Sequence of the Biocontrol Agent Coniothyrium minitans strain Conio (IMI 134523).</title>
        <authorList>
            <person name="Patel D."/>
            <person name="Shittu T.A."/>
            <person name="Baroncelli R."/>
            <person name="Muthumeenakshi S."/>
            <person name="Osborne T.H."/>
            <person name="Janganan T.K."/>
            <person name="Sreenivasaprasad S."/>
        </authorList>
    </citation>
    <scope>NUCLEOTIDE SEQUENCE</scope>
    <source>
        <strain evidence="2">Conio</strain>
    </source>
</reference>
<sequence length="158" mass="17004">MLSFSATARPIVAIRPPNPIDELCNARNNRPRPRLALADGHGCLPAPSRPCAHPATAALMQVPPAPTFTLSASLCSPAIVVVHDRRQQWTPALHVRISIRLGGCIRLQPNARHAAREYPPPWVDSTLAKTCSSQPEGAKSTSKAPDDARSHGYSPIFP</sequence>
<evidence type="ECO:0000313" key="2">
    <source>
        <dbReference type="EMBL" id="KAF9729312.1"/>
    </source>
</evidence>
<dbReference type="Proteomes" id="UP000756921">
    <property type="component" value="Unassembled WGS sequence"/>
</dbReference>
<feature type="region of interest" description="Disordered" evidence="1">
    <location>
        <begin position="125"/>
        <end position="158"/>
    </location>
</feature>
<gene>
    <name evidence="2" type="ORF">PMIN01_13002</name>
</gene>
<evidence type="ECO:0000313" key="3">
    <source>
        <dbReference type="Proteomes" id="UP000756921"/>
    </source>
</evidence>
<feature type="compositionally biased region" description="Polar residues" evidence="1">
    <location>
        <begin position="127"/>
        <end position="143"/>
    </location>
</feature>
<dbReference type="AlphaFoldDB" id="A0A9P6G5N8"/>
<organism evidence="2 3">
    <name type="scientific">Paraphaeosphaeria minitans</name>
    <dbReference type="NCBI Taxonomy" id="565426"/>
    <lineage>
        <taxon>Eukaryota</taxon>
        <taxon>Fungi</taxon>
        <taxon>Dikarya</taxon>
        <taxon>Ascomycota</taxon>
        <taxon>Pezizomycotina</taxon>
        <taxon>Dothideomycetes</taxon>
        <taxon>Pleosporomycetidae</taxon>
        <taxon>Pleosporales</taxon>
        <taxon>Massarineae</taxon>
        <taxon>Didymosphaeriaceae</taxon>
        <taxon>Paraphaeosphaeria</taxon>
    </lineage>
</organism>
<dbReference type="EMBL" id="WJXW01000017">
    <property type="protein sequence ID" value="KAF9729312.1"/>
    <property type="molecule type" value="Genomic_DNA"/>
</dbReference>
<evidence type="ECO:0000256" key="1">
    <source>
        <dbReference type="SAM" id="MobiDB-lite"/>
    </source>
</evidence>
<proteinExistence type="predicted"/>